<sequence>MKAGEIGCFLSHYAVWKMIILFGHNLTMVLEDDVRFAPFFRLRLNGILKELSGHDFDLLYLGRKILMDSGERPVTAHTTKPLYSYWTIGYILTLRGAQKLVDGKPLQNMLPVDEYLPIMFDQHPNETWKAHFPRRDLRALSASPLLVHPTHYSGMPGYLSDTEDSPVVLAMPEGSRTEL</sequence>
<keyword evidence="3" id="KW-0808">Transferase</keyword>
<dbReference type="GO" id="GO:0050211">
    <property type="term" value="F:procollagen galactosyltransferase activity"/>
    <property type="evidence" value="ECO:0007669"/>
    <property type="project" value="TreeGrafter"/>
</dbReference>
<evidence type="ECO:0000256" key="1">
    <source>
        <dbReference type="ARBA" id="ARBA00006721"/>
    </source>
</evidence>
<dbReference type="PANTHER" id="PTHR10730:SF53">
    <property type="entry name" value="GLYCOSYLTRANSFERASE 25 FAMILY MEMBER"/>
    <property type="match status" value="1"/>
</dbReference>
<dbReference type="PANTHER" id="PTHR10730">
    <property type="entry name" value="PROCOLLAGEN-LYSINE,2-OXOGLUTARATE 5-DIOXYGENASE/GLYCOSYLTRANSFERASE 25 FAMILY MEMBER"/>
    <property type="match status" value="1"/>
</dbReference>
<gene>
    <name evidence="5" type="primary">jg16201</name>
    <name evidence="5" type="ORF">PAEG_LOCUS7742</name>
</gene>
<dbReference type="EMBL" id="CAKXAJ010022614">
    <property type="protein sequence ID" value="CAH2227213.1"/>
    <property type="molecule type" value="Genomic_DNA"/>
</dbReference>
<reference evidence="5" key="1">
    <citation type="submission" date="2022-03" db="EMBL/GenBank/DDBJ databases">
        <authorList>
            <person name="Lindestad O."/>
        </authorList>
    </citation>
    <scope>NUCLEOTIDE SEQUENCE</scope>
</reference>
<evidence type="ECO:0000256" key="3">
    <source>
        <dbReference type="ARBA" id="ARBA00022679"/>
    </source>
</evidence>
<evidence type="ECO:0000259" key="4">
    <source>
        <dbReference type="Pfam" id="PF01755"/>
    </source>
</evidence>
<accession>A0A8S4R3J7</accession>
<protein>
    <submittedName>
        <fullName evidence="5">Jg16201 protein</fullName>
    </submittedName>
</protein>
<feature type="domain" description="Glycosyl transferase family 25" evidence="4">
    <location>
        <begin position="3"/>
        <end position="114"/>
    </location>
</feature>
<evidence type="ECO:0000256" key="2">
    <source>
        <dbReference type="ARBA" id="ARBA00022676"/>
    </source>
</evidence>
<dbReference type="OrthoDB" id="47375at2759"/>
<evidence type="ECO:0000313" key="6">
    <source>
        <dbReference type="Proteomes" id="UP000838756"/>
    </source>
</evidence>
<comment type="similarity">
    <text evidence="1">Belongs to the glycosyltransferase 25 family.</text>
</comment>
<dbReference type="AlphaFoldDB" id="A0A8S4R3J7"/>
<dbReference type="Pfam" id="PF01755">
    <property type="entry name" value="Glyco_transf_25"/>
    <property type="match status" value="1"/>
</dbReference>
<keyword evidence="2" id="KW-0328">Glycosyltransferase</keyword>
<evidence type="ECO:0000313" key="5">
    <source>
        <dbReference type="EMBL" id="CAH2227213.1"/>
    </source>
</evidence>
<dbReference type="InterPro" id="IPR002654">
    <property type="entry name" value="Glyco_trans_25"/>
</dbReference>
<keyword evidence="6" id="KW-1185">Reference proteome</keyword>
<name>A0A8S4R3J7_9NEOP</name>
<comment type="caution">
    <text evidence="5">The sequence shown here is derived from an EMBL/GenBank/DDBJ whole genome shotgun (WGS) entry which is preliminary data.</text>
</comment>
<organism evidence="5 6">
    <name type="scientific">Pararge aegeria aegeria</name>
    <dbReference type="NCBI Taxonomy" id="348720"/>
    <lineage>
        <taxon>Eukaryota</taxon>
        <taxon>Metazoa</taxon>
        <taxon>Ecdysozoa</taxon>
        <taxon>Arthropoda</taxon>
        <taxon>Hexapoda</taxon>
        <taxon>Insecta</taxon>
        <taxon>Pterygota</taxon>
        <taxon>Neoptera</taxon>
        <taxon>Endopterygota</taxon>
        <taxon>Lepidoptera</taxon>
        <taxon>Glossata</taxon>
        <taxon>Ditrysia</taxon>
        <taxon>Papilionoidea</taxon>
        <taxon>Nymphalidae</taxon>
        <taxon>Satyrinae</taxon>
        <taxon>Satyrini</taxon>
        <taxon>Parargina</taxon>
        <taxon>Pararge</taxon>
    </lineage>
</organism>
<dbReference type="InterPro" id="IPR050757">
    <property type="entry name" value="Collagen_mod_GT25"/>
</dbReference>
<dbReference type="Proteomes" id="UP000838756">
    <property type="component" value="Unassembled WGS sequence"/>
</dbReference>
<proteinExistence type="inferred from homology"/>